<comment type="caution">
    <text evidence="1">The sequence shown here is derived from an EMBL/GenBank/DDBJ whole genome shotgun (WGS) entry which is preliminary data.</text>
</comment>
<dbReference type="AlphaFoldDB" id="A0A1E5CC99"/>
<accession>A0A1E5CC99</accession>
<evidence type="ECO:0000313" key="2">
    <source>
        <dbReference type="Proteomes" id="UP000095039"/>
    </source>
</evidence>
<reference evidence="1 2" key="1">
    <citation type="journal article" date="2012" name="Science">
        <title>Ecological populations of bacteria act as socially cohesive units of antibiotic production and resistance.</title>
        <authorList>
            <person name="Cordero O.X."/>
            <person name="Wildschutte H."/>
            <person name="Kirkup B."/>
            <person name="Proehl S."/>
            <person name="Ngo L."/>
            <person name="Hussain F."/>
            <person name="Le Roux F."/>
            <person name="Mincer T."/>
            <person name="Polz M.F."/>
        </authorList>
    </citation>
    <scope>NUCLEOTIDE SEQUENCE [LARGE SCALE GENOMIC DNA]</scope>
    <source>
        <strain evidence="1 2">FF-454</strain>
    </source>
</reference>
<evidence type="ECO:0008006" key="3">
    <source>
        <dbReference type="Google" id="ProtNLM"/>
    </source>
</evidence>
<dbReference type="EMBL" id="AJWN02000032">
    <property type="protein sequence ID" value="OEE63057.1"/>
    <property type="molecule type" value="Genomic_DNA"/>
</dbReference>
<name>A0A1E5CC99_9GAMM</name>
<proteinExistence type="predicted"/>
<evidence type="ECO:0000313" key="1">
    <source>
        <dbReference type="EMBL" id="OEE63057.1"/>
    </source>
</evidence>
<dbReference type="Proteomes" id="UP000095039">
    <property type="component" value="Unassembled WGS sequence"/>
</dbReference>
<sequence>MKNSLFTHRRWFDAFSLLIFLCAGYFLADQFLFSESNESVTTTPACTLGTTPCAFSSAIAKLTEDTVTPLIPVTLDVTVNDNDAPYLLLEVEGVEMNMGMYKLKLAKSDNNQYRGEVMLPLCMDAEMTWRGAISSPDKKILLPIDIRMKR</sequence>
<organism evidence="1 2">
    <name type="scientific">Enterovibrio norvegicus FF-454</name>
    <dbReference type="NCBI Taxonomy" id="1185651"/>
    <lineage>
        <taxon>Bacteria</taxon>
        <taxon>Pseudomonadati</taxon>
        <taxon>Pseudomonadota</taxon>
        <taxon>Gammaproteobacteria</taxon>
        <taxon>Vibrionales</taxon>
        <taxon>Vibrionaceae</taxon>
        <taxon>Enterovibrio</taxon>
    </lineage>
</organism>
<gene>
    <name evidence="1" type="ORF">A1OK_20965</name>
</gene>
<keyword evidence="2" id="KW-1185">Reference proteome</keyword>
<protein>
    <recommendedName>
        <fullName evidence="3">YtkA-like domain-containing protein</fullName>
    </recommendedName>
</protein>